<evidence type="ECO:0000313" key="8">
    <source>
        <dbReference type="EMBL" id="ANY79685.1"/>
    </source>
</evidence>
<dbReference type="PROSITE" id="PS51898">
    <property type="entry name" value="TYR_RECOMBINASE"/>
    <property type="match status" value="1"/>
</dbReference>
<dbReference type="Pfam" id="PF13356">
    <property type="entry name" value="Arm-DNA-bind_3"/>
    <property type="match status" value="1"/>
</dbReference>
<dbReference type="SUPFAM" id="SSF56349">
    <property type="entry name" value="DNA breaking-rejoining enzymes"/>
    <property type="match status" value="1"/>
</dbReference>
<feature type="domain" description="Tyr recombinase" evidence="6">
    <location>
        <begin position="204"/>
        <end position="376"/>
    </location>
</feature>
<dbReference type="CDD" id="cd00801">
    <property type="entry name" value="INT_P4_C"/>
    <property type="match status" value="1"/>
</dbReference>
<dbReference type="EMBL" id="CP016616">
    <property type="protein sequence ID" value="ANY79685.1"/>
    <property type="molecule type" value="Genomic_DNA"/>
</dbReference>
<gene>
    <name evidence="8" type="ORF">BB934_16825</name>
</gene>
<dbReference type="InterPro" id="IPR053876">
    <property type="entry name" value="Phage_int_M"/>
</dbReference>
<comment type="similarity">
    <text evidence="1">Belongs to the 'phage' integrase family.</text>
</comment>
<protein>
    <submittedName>
        <fullName evidence="8">Integrase</fullName>
    </submittedName>
</protein>
<dbReference type="PROSITE" id="PS51900">
    <property type="entry name" value="CB"/>
    <property type="match status" value="1"/>
</dbReference>
<evidence type="ECO:0000259" key="7">
    <source>
        <dbReference type="PROSITE" id="PS51900"/>
    </source>
</evidence>
<evidence type="ECO:0000256" key="3">
    <source>
        <dbReference type="ARBA" id="ARBA00023125"/>
    </source>
</evidence>
<dbReference type="GO" id="GO:0006310">
    <property type="term" value="P:DNA recombination"/>
    <property type="evidence" value="ECO:0007669"/>
    <property type="project" value="UniProtKB-KW"/>
</dbReference>
<dbReference type="RefSeq" id="WP_099510703.1">
    <property type="nucleotide sequence ID" value="NZ_CP016616.1"/>
</dbReference>
<dbReference type="InterPro" id="IPR011010">
    <property type="entry name" value="DNA_brk_join_enz"/>
</dbReference>
<dbReference type="GO" id="GO:0003677">
    <property type="term" value="F:DNA binding"/>
    <property type="evidence" value="ECO:0007669"/>
    <property type="project" value="UniProtKB-UniRule"/>
</dbReference>
<dbReference type="InterPro" id="IPR038488">
    <property type="entry name" value="Integrase_DNA-bd_sf"/>
</dbReference>
<proteinExistence type="inferred from homology"/>
<dbReference type="InterPro" id="IPR010998">
    <property type="entry name" value="Integrase_recombinase_N"/>
</dbReference>
<dbReference type="InterPro" id="IPR050808">
    <property type="entry name" value="Phage_Integrase"/>
</dbReference>
<dbReference type="Pfam" id="PF00589">
    <property type="entry name" value="Phage_integrase"/>
    <property type="match status" value="1"/>
</dbReference>
<reference evidence="8" key="1">
    <citation type="submission" date="2016-07" db="EMBL/GenBank/DDBJ databases">
        <title>Microvirga ossetica sp. nov. a new species of rhizobia isolated from root nodules of the legume species Vicia alpestris Steven originated from North Ossetia region in the Caucasus.</title>
        <authorList>
            <person name="Safronova V.I."/>
            <person name="Kuznetsova I.G."/>
            <person name="Sazanova A.L."/>
            <person name="Belimov A."/>
            <person name="Andronov E."/>
            <person name="Osledkin Y.S."/>
            <person name="Onishchuk O.P."/>
            <person name="Kurchak O.N."/>
            <person name="Shaposhnikov A.I."/>
            <person name="Willems A."/>
            <person name="Tikhonovich I.A."/>
        </authorList>
    </citation>
    <scope>NUCLEOTIDE SEQUENCE [LARGE SCALE GENOMIC DNA]</scope>
    <source>
        <strain evidence="8">V5/3M</strain>
    </source>
</reference>
<dbReference type="Gene3D" id="3.30.160.390">
    <property type="entry name" value="Integrase, DNA-binding domain"/>
    <property type="match status" value="1"/>
</dbReference>
<dbReference type="Gene3D" id="1.10.443.10">
    <property type="entry name" value="Intergrase catalytic core"/>
    <property type="match status" value="1"/>
</dbReference>
<dbReference type="Gene3D" id="1.10.150.130">
    <property type="match status" value="1"/>
</dbReference>
<keyword evidence="2" id="KW-0229">DNA integration</keyword>
<dbReference type="KEGG" id="moc:BB934_16825"/>
<sequence>MTRQLHTLSARTVATLTKPGRHSDGGGLYLNITTSGARSWVFMWKAHGKRREMGLGALRDVPLAKARERAAEARQKLADGLDPIAARDSKPKVMTFGEAAGALIESMSSSWRNEKHRAQWKMTLTAYCEPLRSKPVTEIGTEDVLRVLQPLWTTKPETASRLRGRMERVFDFARARGQGVGENPARWRSHLDAVLPKRAKLTRGHHKAMPFDEVPAFLTALRERDGMAPRALEFAILTAARSGEVFGALWEEFDLEGRVWTVPAARMKAGRVHRVPLSDRAVEILREMEQKRLSELVFPGTKPGRPLSVMALEMVLRRMKLDVTVHGFRSAFRDWAGERTHFPREVAEAALAHLVGDAVERAYRRGDALEKRRELMDAWARFVEQQPQNNVVRLNVNSGGSSK</sequence>
<accession>A0A1B2EI74</accession>
<dbReference type="InterPro" id="IPR002104">
    <property type="entry name" value="Integrase_catalytic"/>
</dbReference>
<dbReference type="AlphaFoldDB" id="A0A1B2EI74"/>
<evidence type="ECO:0000259" key="6">
    <source>
        <dbReference type="PROSITE" id="PS51898"/>
    </source>
</evidence>
<dbReference type="InterPro" id="IPR013762">
    <property type="entry name" value="Integrase-like_cat_sf"/>
</dbReference>
<dbReference type="GO" id="GO:0015074">
    <property type="term" value="P:DNA integration"/>
    <property type="evidence" value="ECO:0007669"/>
    <property type="project" value="UniProtKB-KW"/>
</dbReference>
<evidence type="ECO:0000256" key="5">
    <source>
        <dbReference type="PROSITE-ProRule" id="PRU01248"/>
    </source>
</evidence>
<dbReference type="InterPro" id="IPR044068">
    <property type="entry name" value="CB"/>
</dbReference>
<dbReference type="OrthoDB" id="9795573at2"/>
<organism evidence="8">
    <name type="scientific">Microvirga ossetica</name>
    <dbReference type="NCBI Taxonomy" id="1882682"/>
    <lineage>
        <taxon>Bacteria</taxon>
        <taxon>Pseudomonadati</taxon>
        <taxon>Pseudomonadota</taxon>
        <taxon>Alphaproteobacteria</taxon>
        <taxon>Hyphomicrobiales</taxon>
        <taxon>Methylobacteriaceae</taxon>
        <taxon>Microvirga</taxon>
    </lineage>
</organism>
<keyword evidence="4" id="KW-0233">DNA recombination</keyword>
<name>A0A1B2EI74_9HYPH</name>
<evidence type="ECO:0000256" key="4">
    <source>
        <dbReference type="ARBA" id="ARBA00023172"/>
    </source>
</evidence>
<dbReference type="Pfam" id="PF22022">
    <property type="entry name" value="Phage_int_M"/>
    <property type="match status" value="1"/>
</dbReference>
<dbReference type="PANTHER" id="PTHR30629">
    <property type="entry name" value="PROPHAGE INTEGRASE"/>
    <property type="match status" value="1"/>
</dbReference>
<dbReference type="PANTHER" id="PTHR30629:SF2">
    <property type="entry name" value="PROPHAGE INTEGRASE INTS-RELATED"/>
    <property type="match status" value="1"/>
</dbReference>
<feature type="domain" description="Core-binding (CB)" evidence="7">
    <location>
        <begin position="94"/>
        <end position="174"/>
    </location>
</feature>
<evidence type="ECO:0000256" key="1">
    <source>
        <dbReference type="ARBA" id="ARBA00008857"/>
    </source>
</evidence>
<dbReference type="InterPro" id="IPR025166">
    <property type="entry name" value="Integrase_DNA_bind_dom"/>
</dbReference>
<evidence type="ECO:0000256" key="2">
    <source>
        <dbReference type="ARBA" id="ARBA00022908"/>
    </source>
</evidence>
<keyword evidence="3 5" id="KW-0238">DNA-binding</keyword>